<evidence type="ECO:0000313" key="12">
    <source>
        <dbReference type="Proteomes" id="UP001141806"/>
    </source>
</evidence>
<reference evidence="11" key="1">
    <citation type="journal article" date="2023" name="Plant J.">
        <title>The genome of the king protea, Protea cynaroides.</title>
        <authorList>
            <person name="Chang J."/>
            <person name="Duong T.A."/>
            <person name="Schoeman C."/>
            <person name="Ma X."/>
            <person name="Roodt D."/>
            <person name="Barker N."/>
            <person name="Li Z."/>
            <person name="Van de Peer Y."/>
            <person name="Mizrachi E."/>
        </authorList>
    </citation>
    <scope>NUCLEOTIDE SEQUENCE</scope>
    <source>
        <tissue evidence="11">Young leaves</tissue>
    </source>
</reference>
<evidence type="ECO:0000256" key="7">
    <source>
        <dbReference type="ARBA" id="ARBA00023136"/>
    </source>
</evidence>
<organism evidence="11 12">
    <name type="scientific">Protea cynaroides</name>
    <dbReference type="NCBI Taxonomy" id="273540"/>
    <lineage>
        <taxon>Eukaryota</taxon>
        <taxon>Viridiplantae</taxon>
        <taxon>Streptophyta</taxon>
        <taxon>Embryophyta</taxon>
        <taxon>Tracheophyta</taxon>
        <taxon>Spermatophyta</taxon>
        <taxon>Magnoliopsida</taxon>
        <taxon>Proteales</taxon>
        <taxon>Proteaceae</taxon>
        <taxon>Protea</taxon>
    </lineage>
</organism>
<comment type="subcellular location">
    <subcellularLocation>
        <location evidence="1">Membrane</location>
        <topology evidence="1">Single-pass membrane protein</topology>
    </subcellularLocation>
</comment>
<dbReference type="OrthoDB" id="676979at2759"/>
<proteinExistence type="predicted"/>
<comment type="caution">
    <text evidence="11">The sequence shown here is derived from an EMBL/GenBank/DDBJ whole genome shotgun (WGS) entry which is preliminary data.</text>
</comment>
<keyword evidence="4 8" id="KW-0732">Signal</keyword>
<dbReference type="Proteomes" id="UP001141806">
    <property type="component" value="Unassembled WGS sequence"/>
</dbReference>
<keyword evidence="2" id="KW-0433">Leucine-rich repeat</keyword>
<dbReference type="Pfam" id="PF00560">
    <property type="entry name" value="LRR_1"/>
    <property type="match status" value="6"/>
</dbReference>
<dbReference type="InterPro" id="IPR013210">
    <property type="entry name" value="LRR_N_plant-typ"/>
</dbReference>
<evidence type="ECO:0000259" key="9">
    <source>
        <dbReference type="Pfam" id="PF08263"/>
    </source>
</evidence>
<dbReference type="GO" id="GO:0009653">
    <property type="term" value="P:anatomical structure morphogenesis"/>
    <property type="evidence" value="ECO:0007669"/>
    <property type="project" value="UniProtKB-ARBA"/>
</dbReference>
<accession>A0A9Q0H8M2</accession>
<dbReference type="InterPro" id="IPR001611">
    <property type="entry name" value="Leu-rich_rpt"/>
</dbReference>
<dbReference type="InterPro" id="IPR003591">
    <property type="entry name" value="Leu-rich_rpt_typical-subtyp"/>
</dbReference>
<evidence type="ECO:0000256" key="5">
    <source>
        <dbReference type="ARBA" id="ARBA00022737"/>
    </source>
</evidence>
<keyword evidence="5" id="KW-0677">Repeat</keyword>
<keyword evidence="3" id="KW-0812">Transmembrane</keyword>
<evidence type="ECO:0008006" key="13">
    <source>
        <dbReference type="Google" id="ProtNLM"/>
    </source>
</evidence>
<dbReference type="GO" id="GO:0016020">
    <property type="term" value="C:membrane"/>
    <property type="evidence" value="ECO:0007669"/>
    <property type="project" value="UniProtKB-SubCell"/>
</dbReference>
<evidence type="ECO:0000256" key="2">
    <source>
        <dbReference type="ARBA" id="ARBA00022614"/>
    </source>
</evidence>
<evidence type="ECO:0000256" key="3">
    <source>
        <dbReference type="ARBA" id="ARBA00022692"/>
    </source>
</evidence>
<evidence type="ECO:0000256" key="4">
    <source>
        <dbReference type="ARBA" id="ARBA00022729"/>
    </source>
</evidence>
<dbReference type="AlphaFoldDB" id="A0A9Q0H8M2"/>
<dbReference type="PRINTS" id="PR00019">
    <property type="entry name" value="LEURICHRPT"/>
</dbReference>
<dbReference type="SUPFAM" id="SSF52058">
    <property type="entry name" value="L domain-like"/>
    <property type="match status" value="2"/>
</dbReference>
<dbReference type="Pfam" id="PF23598">
    <property type="entry name" value="LRR_14"/>
    <property type="match status" value="1"/>
</dbReference>
<dbReference type="PANTHER" id="PTHR48057:SF30">
    <property type="entry name" value="DNA-DAMAGE-REPAIR_TOLERATION DRT100-LIKE PROTEIN"/>
    <property type="match status" value="1"/>
</dbReference>
<evidence type="ECO:0000313" key="11">
    <source>
        <dbReference type="EMBL" id="KAJ4961573.1"/>
    </source>
</evidence>
<evidence type="ECO:0000256" key="8">
    <source>
        <dbReference type="SAM" id="SignalP"/>
    </source>
</evidence>
<feature type="signal peptide" evidence="8">
    <location>
        <begin position="1"/>
        <end position="21"/>
    </location>
</feature>
<keyword evidence="6" id="KW-1133">Transmembrane helix</keyword>
<feature type="domain" description="Leucine-rich repeat-containing N-terminal plant-type" evidence="9">
    <location>
        <begin position="33"/>
        <end position="71"/>
    </location>
</feature>
<dbReference type="SMART" id="SM00369">
    <property type="entry name" value="LRR_TYP"/>
    <property type="match status" value="7"/>
</dbReference>
<dbReference type="InterPro" id="IPR052595">
    <property type="entry name" value="LRRC69/RLP"/>
</dbReference>
<protein>
    <recommendedName>
        <fullName evidence="13">Leucine-rich repeat-containing N-terminal plant-type domain-containing protein</fullName>
    </recommendedName>
</protein>
<gene>
    <name evidence="11" type="ORF">NE237_021483</name>
</gene>
<dbReference type="EMBL" id="JAMYWD010000009">
    <property type="protein sequence ID" value="KAJ4961573.1"/>
    <property type="molecule type" value="Genomic_DNA"/>
</dbReference>
<dbReference type="InterPro" id="IPR055414">
    <property type="entry name" value="LRR_R13L4/SHOC2-like"/>
</dbReference>
<dbReference type="FunFam" id="3.80.10.10:FF:000095">
    <property type="entry name" value="LRR receptor-like serine/threonine-protein kinase GSO1"/>
    <property type="match status" value="1"/>
</dbReference>
<feature type="domain" description="Disease resistance R13L4/SHOC-2-like LRR" evidence="10">
    <location>
        <begin position="103"/>
        <end position="237"/>
    </location>
</feature>
<keyword evidence="12" id="KW-1185">Reference proteome</keyword>
<keyword evidence="7" id="KW-0472">Membrane</keyword>
<name>A0A9Q0H8M2_9MAGN</name>
<evidence type="ECO:0000259" key="10">
    <source>
        <dbReference type="Pfam" id="PF23598"/>
    </source>
</evidence>
<dbReference type="Pfam" id="PF08263">
    <property type="entry name" value="LRRNT_2"/>
    <property type="match status" value="1"/>
</dbReference>
<dbReference type="FunFam" id="3.80.10.10:FF:000400">
    <property type="entry name" value="Nuclear pore complex protein NUP107"/>
    <property type="match status" value="1"/>
</dbReference>
<dbReference type="GO" id="GO:0099402">
    <property type="term" value="P:plant organ development"/>
    <property type="evidence" value="ECO:0007669"/>
    <property type="project" value="UniProtKB-ARBA"/>
</dbReference>
<dbReference type="PANTHER" id="PTHR48057">
    <property type="entry name" value="LEUCINE-RICH REPEAT SERINE/THREONINE-PROTEIN KINASE 1"/>
    <property type="match status" value="1"/>
</dbReference>
<dbReference type="InterPro" id="IPR032675">
    <property type="entry name" value="LRR_dom_sf"/>
</dbReference>
<evidence type="ECO:0000256" key="6">
    <source>
        <dbReference type="ARBA" id="ARBA00022989"/>
    </source>
</evidence>
<sequence>MDSKLWWILVILILIPKQGESKRMILEQEECNPEDLKGLTSFKAGIHLDSSNRLEAWVGSNCCKWVGVYCSNTTGRVAELRLPGFLETNETFSQTSMVGWLSPSITLLTSLEVLDLGWLISLSGTIPSSIGFDLPSLRILKLSLNNLTGPIPESIGKLSRLEEIFLDGNSLSGQIPSSIGRLSQLIFLNISNNLIEGPLPSEMSSLHNLQSLDLSFTRLNISSIPKWLGEMPSLRRVFLAGVGIQGNFPELFQTTPSPLLELDLSFNNLIGIIPEWLGNFTRLYKLNLSRNSFESKIPSTFTSLNDLGVLDLHSNMLTGLIDVVFLIEGSFPGGTLTYVDLSDNLFSGEILEIGTGPQTTTVFLNLSNNYLQGHFPDSIGRLVSLRSLDLSYNKLVFGLPEYLANVSSLEKLKLQRNRFTGEIPNGYLKLKALRELDLSDNGLVGKIPDGAPLSDFPRSSFSGNIGLCEKPLSPCKF</sequence>
<evidence type="ECO:0000256" key="1">
    <source>
        <dbReference type="ARBA" id="ARBA00004167"/>
    </source>
</evidence>
<feature type="chain" id="PRO_5040112172" description="Leucine-rich repeat-containing N-terminal plant-type domain-containing protein" evidence="8">
    <location>
        <begin position="22"/>
        <end position="477"/>
    </location>
</feature>
<dbReference type="Gene3D" id="3.80.10.10">
    <property type="entry name" value="Ribonuclease Inhibitor"/>
    <property type="match status" value="4"/>
</dbReference>